<feature type="domain" description="Enoyl reductase (ER)" evidence="1">
    <location>
        <begin position="10"/>
        <end position="318"/>
    </location>
</feature>
<dbReference type="InterPro" id="IPR011032">
    <property type="entry name" value="GroES-like_sf"/>
</dbReference>
<evidence type="ECO:0000313" key="2">
    <source>
        <dbReference type="EMBL" id="GIE72023.1"/>
    </source>
</evidence>
<dbReference type="Pfam" id="PF13602">
    <property type="entry name" value="ADH_zinc_N_2"/>
    <property type="match status" value="1"/>
</dbReference>
<sequence>MKALVATDYGPPSTFTVADLPIPRPGDGQVQIRVAAAALNPGDLALPRGDLRSMIELTFPHVLGNDFAGTVTEVGDGVTGFAVSDEVFGHAVPRVMRPLAATDRPALGTGTLAEYVVVEAGTPFLAHRPATLPAADAAALATSGLTARAVSITAGVAAGETVLVVGASGGMGTALIPLLAAAGAKVIATGAPDDVAVLRELGAAEVIGYGDYPAGADVAVNFAVPGTELGPIAGALRPGGRLYTVTFPVPRPEWIGRDDISCQVVLDKDASLGGMAEVAADAVAGRLRPYIAASYPLADGVRAYTDLAGRHTLGKRVIRCGE</sequence>
<name>A0ABQ4BMV7_9ACTN</name>
<dbReference type="InterPro" id="IPR013154">
    <property type="entry name" value="ADH-like_N"/>
</dbReference>
<dbReference type="SMART" id="SM00829">
    <property type="entry name" value="PKS_ER"/>
    <property type="match status" value="1"/>
</dbReference>
<evidence type="ECO:0000313" key="3">
    <source>
        <dbReference type="Proteomes" id="UP000624709"/>
    </source>
</evidence>
<dbReference type="PANTHER" id="PTHR11695:SF648">
    <property type="entry name" value="ZINC-BINDING OXIDOREDUCTASE"/>
    <property type="match status" value="1"/>
</dbReference>
<dbReference type="RefSeq" id="WP_203829782.1">
    <property type="nucleotide sequence ID" value="NZ_BAAATY010000045.1"/>
</dbReference>
<organism evidence="2 3">
    <name type="scientific">Actinoplanes palleronii</name>
    <dbReference type="NCBI Taxonomy" id="113570"/>
    <lineage>
        <taxon>Bacteria</taxon>
        <taxon>Bacillati</taxon>
        <taxon>Actinomycetota</taxon>
        <taxon>Actinomycetes</taxon>
        <taxon>Micromonosporales</taxon>
        <taxon>Micromonosporaceae</taxon>
        <taxon>Actinoplanes</taxon>
    </lineage>
</organism>
<reference evidence="2 3" key="1">
    <citation type="submission" date="2021-01" db="EMBL/GenBank/DDBJ databases">
        <title>Whole genome shotgun sequence of Actinoplanes palleronii NBRC 14916.</title>
        <authorList>
            <person name="Komaki H."/>
            <person name="Tamura T."/>
        </authorList>
    </citation>
    <scope>NUCLEOTIDE SEQUENCE [LARGE SCALE GENOMIC DNA]</scope>
    <source>
        <strain evidence="2 3">NBRC 14916</strain>
    </source>
</reference>
<dbReference type="CDD" id="cd05289">
    <property type="entry name" value="MDR_like_2"/>
    <property type="match status" value="1"/>
</dbReference>
<keyword evidence="3" id="KW-1185">Reference proteome</keyword>
<dbReference type="InterPro" id="IPR020843">
    <property type="entry name" value="ER"/>
</dbReference>
<dbReference type="Proteomes" id="UP000624709">
    <property type="component" value="Unassembled WGS sequence"/>
</dbReference>
<protein>
    <submittedName>
        <fullName evidence="2">NADPH:quinone reductase</fullName>
    </submittedName>
</protein>
<dbReference type="InterPro" id="IPR036291">
    <property type="entry name" value="NAD(P)-bd_dom_sf"/>
</dbReference>
<gene>
    <name evidence="2" type="ORF">Apa02nite_081310</name>
</gene>
<dbReference type="Gene3D" id="3.40.50.720">
    <property type="entry name" value="NAD(P)-binding Rossmann-like Domain"/>
    <property type="match status" value="1"/>
</dbReference>
<proteinExistence type="predicted"/>
<dbReference type="PANTHER" id="PTHR11695">
    <property type="entry name" value="ALCOHOL DEHYDROGENASE RELATED"/>
    <property type="match status" value="1"/>
</dbReference>
<evidence type="ECO:0000259" key="1">
    <source>
        <dbReference type="SMART" id="SM00829"/>
    </source>
</evidence>
<dbReference type="SUPFAM" id="SSF50129">
    <property type="entry name" value="GroES-like"/>
    <property type="match status" value="1"/>
</dbReference>
<dbReference type="SUPFAM" id="SSF51735">
    <property type="entry name" value="NAD(P)-binding Rossmann-fold domains"/>
    <property type="match status" value="1"/>
</dbReference>
<dbReference type="EMBL" id="BOMS01000136">
    <property type="protein sequence ID" value="GIE72023.1"/>
    <property type="molecule type" value="Genomic_DNA"/>
</dbReference>
<dbReference type="InterPro" id="IPR050700">
    <property type="entry name" value="YIM1/Zinc_Alcohol_DH_Fams"/>
</dbReference>
<dbReference type="Pfam" id="PF08240">
    <property type="entry name" value="ADH_N"/>
    <property type="match status" value="1"/>
</dbReference>
<dbReference type="Gene3D" id="3.90.180.10">
    <property type="entry name" value="Medium-chain alcohol dehydrogenases, catalytic domain"/>
    <property type="match status" value="1"/>
</dbReference>
<accession>A0ABQ4BMV7</accession>
<comment type="caution">
    <text evidence="2">The sequence shown here is derived from an EMBL/GenBank/DDBJ whole genome shotgun (WGS) entry which is preliminary data.</text>
</comment>